<dbReference type="EMBL" id="CP031001">
    <property type="protein sequence ID" value="QHN77893.1"/>
    <property type="molecule type" value="Genomic_DNA"/>
</dbReference>
<reference evidence="1 2" key="1">
    <citation type="submission" date="2020-01" db="EMBL/GenBank/DDBJ databases">
        <title>Genome sequence of Arachis hypogaea, cultivar Shitouqi.</title>
        <authorList>
            <person name="Zhuang W."/>
            <person name="Chen H."/>
            <person name="Varshney R."/>
            <person name="Wang D."/>
            <person name="Ming R."/>
        </authorList>
    </citation>
    <scope>NUCLEOTIDE SEQUENCE [LARGE SCALE GENOMIC DNA]</scope>
    <source>
        <tissue evidence="1">Young leaf</tissue>
    </source>
</reference>
<sequence>MSSSHRYCSCYNTTPPPLVPPLFLHVDAQDRRCRFKQRPPLPWKAINYSERGLQGRKRRWQEISPITSLHQGFFSMKSHFLILIEEIKCRLQMLLQVKLQRGPLLLVALLMMKRCHLILASYMVYEVECSDHLKQKLAENMIAHKEEIFSCPKRTWFVAETEKKVAAKAAKASINNDKSFGKVISAQEAEDLKMKKKRKREREAKRAG</sequence>
<keyword evidence="1" id="KW-0547">Nucleotide-binding</keyword>
<accession>A0A6B9V948</accession>
<name>A0A6B9V948_ARAHY</name>
<dbReference type="GO" id="GO:0004386">
    <property type="term" value="F:helicase activity"/>
    <property type="evidence" value="ECO:0007669"/>
    <property type="project" value="UniProtKB-KW"/>
</dbReference>
<dbReference type="AlphaFoldDB" id="A0A6B9V948"/>
<keyword evidence="1" id="KW-0347">Helicase</keyword>
<protein>
    <submittedName>
        <fullName evidence="1">DEAD-box ATP-dependent RNA helicase</fullName>
    </submittedName>
</protein>
<proteinExistence type="predicted"/>
<evidence type="ECO:0000313" key="1">
    <source>
        <dbReference type="EMBL" id="QHN77893.1"/>
    </source>
</evidence>
<organism evidence="1 2">
    <name type="scientific">Arachis hypogaea</name>
    <name type="common">Peanut</name>
    <dbReference type="NCBI Taxonomy" id="3818"/>
    <lineage>
        <taxon>Eukaryota</taxon>
        <taxon>Viridiplantae</taxon>
        <taxon>Streptophyta</taxon>
        <taxon>Embryophyta</taxon>
        <taxon>Tracheophyta</taxon>
        <taxon>Spermatophyta</taxon>
        <taxon>Magnoliopsida</taxon>
        <taxon>eudicotyledons</taxon>
        <taxon>Gunneridae</taxon>
        <taxon>Pentapetalae</taxon>
        <taxon>rosids</taxon>
        <taxon>fabids</taxon>
        <taxon>Fabales</taxon>
        <taxon>Fabaceae</taxon>
        <taxon>Papilionoideae</taxon>
        <taxon>50 kb inversion clade</taxon>
        <taxon>dalbergioids sensu lato</taxon>
        <taxon>Dalbergieae</taxon>
        <taxon>Pterocarpus clade</taxon>
        <taxon>Arachis</taxon>
    </lineage>
</organism>
<dbReference type="Proteomes" id="UP000464620">
    <property type="component" value="Chromosome B09"/>
</dbReference>
<evidence type="ECO:0000313" key="2">
    <source>
        <dbReference type="Proteomes" id="UP000464620"/>
    </source>
</evidence>
<keyword evidence="1" id="KW-0378">Hydrolase</keyword>
<gene>
    <name evidence="1" type="ORF">DS421_19g656780</name>
</gene>
<keyword evidence="1" id="KW-0067">ATP-binding</keyword>